<keyword evidence="7" id="KW-1185">Reference proteome</keyword>
<name>A0A1E5L995_9FIRM</name>
<proteinExistence type="predicted"/>
<keyword evidence="1" id="KW-0547">Nucleotide-binding</keyword>
<evidence type="ECO:0000256" key="3">
    <source>
        <dbReference type="ARBA" id="ARBA00023125"/>
    </source>
</evidence>
<dbReference type="InterPro" id="IPR006935">
    <property type="entry name" value="Helicase/UvrB_N"/>
</dbReference>
<evidence type="ECO:0000313" key="7">
    <source>
        <dbReference type="Proteomes" id="UP000095255"/>
    </source>
</evidence>
<evidence type="ECO:0000256" key="2">
    <source>
        <dbReference type="ARBA" id="ARBA00022840"/>
    </source>
</evidence>
<gene>
    <name evidence="6" type="ORF">BHU72_00130</name>
</gene>
<sequence length="567" mass="63907">MNRSPYLVRCEDLVRNQGSIETKVVALATDNGTMKDLEMTLGDSDMLLLKKKVLGILGARRLTLPELVTSIHHETQEMLQGNHEPIYQVLNFLHKQNHIIIQPAIQQDNNGRFFCGRCLQFTHIIMQQCGACGEPCPVCTACAVYGETRGCIPLIAAHKRSAQEVFKGERQNGELREEQSNPLYPHPLSDLQVTASKRIATIVENGKSGLLWAVCGAGKTELIFETIAEERIKGKKVLVTTPRKDVVFELFPRFQAAFPSDVVHAVFGGSQDKHKAADITIATTHQLIRYVDDAFDLVIIDETDAFPYAGDPVLYQHAHRLGRQFVYMTATPNQDLIHQVEKGQLALVTLFQRHHQQPLPVPTWVRCTSYEANILCTNIKGMIRNVLQILQYNSKNRQIQDATNSASQHRVPRLSRDFIKVLEQLPCEGVVMFFVPSIAKGKWLHSQLSLYITSEQLSIELTFVYASDPERVEKISDLRNERYQWIICTTILERGVTIPNSHVVVIDAEHKVFTKSTLIQIAGRVGRTVTHPNGNVIFMGKYLHRPIQNAIDEIQGINKAAATLRTR</sequence>
<keyword evidence="3" id="KW-0238">DNA-binding</keyword>
<dbReference type="SMART" id="SM00490">
    <property type="entry name" value="HELICc"/>
    <property type="match status" value="1"/>
</dbReference>
<dbReference type="Proteomes" id="UP000095255">
    <property type="component" value="Unassembled WGS sequence"/>
</dbReference>
<dbReference type="InterPro" id="IPR027417">
    <property type="entry name" value="P-loop_NTPase"/>
</dbReference>
<dbReference type="AlphaFoldDB" id="A0A1E5L995"/>
<dbReference type="PROSITE" id="PS51192">
    <property type="entry name" value="HELICASE_ATP_BIND_1"/>
    <property type="match status" value="1"/>
</dbReference>
<evidence type="ECO:0000256" key="1">
    <source>
        <dbReference type="ARBA" id="ARBA00022741"/>
    </source>
</evidence>
<dbReference type="Pfam" id="PF00271">
    <property type="entry name" value="Helicase_C"/>
    <property type="match status" value="1"/>
</dbReference>
<dbReference type="GO" id="GO:0006310">
    <property type="term" value="P:DNA recombination"/>
    <property type="evidence" value="ECO:0007669"/>
    <property type="project" value="TreeGrafter"/>
</dbReference>
<comment type="caution">
    <text evidence="6">The sequence shown here is derived from an EMBL/GenBank/DDBJ whole genome shotgun (WGS) entry which is preliminary data.</text>
</comment>
<feature type="domain" description="Helicase ATP-binding" evidence="4">
    <location>
        <begin position="200"/>
        <end position="350"/>
    </location>
</feature>
<reference evidence="6 7" key="1">
    <citation type="submission" date="2016-09" db="EMBL/GenBank/DDBJ databases">
        <title>Desulfuribacillus arsenicus sp. nov., an obligately anaerobic, dissimilatory arsenic- and antimonate-reducing bacterium isolated from anoxic sediments.</title>
        <authorList>
            <person name="Abin C.A."/>
            <person name="Hollibaugh J.T."/>
        </authorList>
    </citation>
    <scope>NUCLEOTIDE SEQUENCE [LARGE SCALE GENOMIC DNA]</scope>
    <source>
        <strain evidence="6 7">MLFW-2</strain>
    </source>
</reference>
<accession>A0A1E5L995</accession>
<dbReference type="GO" id="GO:0016787">
    <property type="term" value="F:hydrolase activity"/>
    <property type="evidence" value="ECO:0007669"/>
    <property type="project" value="InterPro"/>
</dbReference>
<dbReference type="OrthoDB" id="2077914at2"/>
<keyword evidence="2" id="KW-0067">ATP-binding</keyword>
<evidence type="ECO:0000259" key="4">
    <source>
        <dbReference type="PROSITE" id="PS51192"/>
    </source>
</evidence>
<evidence type="ECO:0008006" key="8">
    <source>
        <dbReference type="Google" id="ProtNLM"/>
    </source>
</evidence>
<dbReference type="SUPFAM" id="SSF52540">
    <property type="entry name" value="P-loop containing nucleoside triphosphate hydrolases"/>
    <property type="match status" value="1"/>
</dbReference>
<evidence type="ECO:0000259" key="5">
    <source>
        <dbReference type="PROSITE" id="PS51194"/>
    </source>
</evidence>
<dbReference type="GO" id="GO:0006302">
    <property type="term" value="P:double-strand break repair"/>
    <property type="evidence" value="ECO:0007669"/>
    <property type="project" value="TreeGrafter"/>
</dbReference>
<dbReference type="PANTHER" id="PTHR30580">
    <property type="entry name" value="PRIMOSOMAL PROTEIN N"/>
    <property type="match status" value="1"/>
</dbReference>
<protein>
    <recommendedName>
        <fullName evidence="8">DNA/RNA helicase</fullName>
    </recommendedName>
</protein>
<dbReference type="GO" id="GO:0005524">
    <property type="term" value="F:ATP binding"/>
    <property type="evidence" value="ECO:0007669"/>
    <property type="project" value="UniProtKB-KW"/>
</dbReference>
<dbReference type="PANTHER" id="PTHR30580:SF1">
    <property type="entry name" value="COMF OPERON PROTEIN 1"/>
    <property type="match status" value="1"/>
</dbReference>
<dbReference type="GO" id="GO:0006270">
    <property type="term" value="P:DNA replication initiation"/>
    <property type="evidence" value="ECO:0007669"/>
    <property type="project" value="TreeGrafter"/>
</dbReference>
<organism evidence="6 7">
    <name type="scientific">Desulfuribacillus stibiiarsenatis</name>
    <dbReference type="NCBI Taxonomy" id="1390249"/>
    <lineage>
        <taxon>Bacteria</taxon>
        <taxon>Bacillati</taxon>
        <taxon>Bacillota</taxon>
        <taxon>Desulfuribacillia</taxon>
        <taxon>Desulfuribacillales</taxon>
        <taxon>Desulfuribacillaceae</taxon>
        <taxon>Desulfuribacillus</taxon>
    </lineage>
</organism>
<dbReference type="Pfam" id="PF04851">
    <property type="entry name" value="ResIII"/>
    <property type="match status" value="1"/>
</dbReference>
<dbReference type="GO" id="GO:0003677">
    <property type="term" value="F:DNA binding"/>
    <property type="evidence" value="ECO:0007669"/>
    <property type="project" value="UniProtKB-KW"/>
</dbReference>
<dbReference type="PROSITE" id="PS51194">
    <property type="entry name" value="HELICASE_CTER"/>
    <property type="match status" value="1"/>
</dbReference>
<dbReference type="GO" id="GO:0043138">
    <property type="term" value="F:3'-5' DNA helicase activity"/>
    <property type="evidence" value="ECO:0007669"/>
    <property type="project" value="TreeGrafter"/>
</dbReference>
<dbReference type="InterPro" id="IPR001650">
    <property type="entry name" value="Helicase_C-like"/>
</dbReference>
<dbReference type="SMART" id="SM00487">
    <property type="entry name" value="DEXDc"/>
    <property type="match status" value="1"/>
</dbReference>
<dbReference type="InterPro" id="IPR014001">
    <property type="entry name" value="Helicase_ATP-bd"/>
</dbReference>
<dbReference type="EMBL" id="MJAT01000001">
    <property type="protein sequence ID" value="OEH86720.1"/>
    <property type="molecule type" value="Genomic_DNA"/>
</dbReference>
<feature type="domain" description="Helicase C-terminal" evidence="5">
    <location>
        <begin position="417"/>
        <end position="565"/>
    </location>
</feature>
<dbReference type="STRING" id="1390249.BHU72_00130"/>
<evidence type="ECO:0000313" key="6">
    <source>
        <dbReference type="EMBL" id="OEH86720.1"/>
    </source>
</evidence>
<dbReference type="Gene3D" id="3.40.50.300">
    <property type="entry name" value="P-loop containing nucleotide triphosphate hydrolases"/>
    <property type="match status" value="2"/>
</dbReference>
<dbReference type="RefSeq" id="WP_069700597.1">
    <property type="nucleotide sequence ID" value="NZ_MJAT01000001.1"/>
</dbReference>